<dbReference type="SUPFAM" id="SSF52266">
    <property type="entry name" value="SGNH hydrolase"/>
    <property type="match status" value="1"/>
</dbReference>
<keyword evidence="3" id="KW-0472">Membrane</keyword>
<dbReference type="EMBL" id="JBBNAE010000004">
    <property type="protein sequence ID" value="KAK9131509.1"/>
    <property type="molecule type" value="Genomic_DNA"/>
</dbReference>
<accession>A0AAP0JCM5</accession>
<keyword evidence="5" id="KW-1185">Reference proteome</keyword>
<gene>
    <name evidence="4" type="ORF">Sjap_011996</name>
</gene>
<feature type="transmembrane region" description="Helical" evidence="3">
    <location>
        <begin position="7"/>
        <end position="28"/>
    </location>
</feature>
<comment type="similarity">
    <text evidence="1">Belongs to the 'GDSL' lipolytic enzyme family.</text>
</comment>
<keyword evidence="2" id="KW-0732">Signal</keyword>
<proteinExistence type="inferred from homology"/>
<keyword evidence="3" id="KW-1133">Transmembrane helix</keyword>
<protein>
    <recommendedName>
        <fullName evidence="6">GDSL esterase/lipase 5-like</fullName>
    </recommendedName>
</protein>
<dbReference type="InterPro" id="IPR044552">
    <property type="entry name" value="GLIP1-5/GLL25"/>
</dbReference>
<evidence type="ECO:0000256" key="1">
    <source>
        <dbReference type="ARBA" id="ARBA00008668"/>
    </source>
</evidence>
<dbReference type="Proteomes" id="UP001417504">
    <property type="component" value="Unassembled WGS sequence"/>
</dbReference>
<dbReference type="GO" id="GO:0016298">
    <property type="term" value="F:lipase activity"/>
    <property type="evidence" value="ECO:0007669"/>
    <property type="project" value="TreeGrafter"/>
</dbReference>
<comment type="caution">
    <text evidence="4">The sequence shown here is derived from an EMBL/GenBank/DDBJ whole genome shotgun (WGS) entry which is preliminary data.</text>
</comment>
<sequence>MERLNTLFDFSIISIAIFLVAFSLRSYASPLEKTSAFFIFGDSTVDPGNNNYLQTIPENTAATKPYGQNGFFDGPTGRFSDGRVITDFIAEYAKLPLIPPYLQPSAEFTNGANFASGGAGILSETNQGLVIALQTQLKYFEEVQKTLSEKLGDEKTKELISEAVYFFSIGSNDYMGGYLGNPKMRELHPPEEYVGMVIGNLTNAIQMLYGKGARKFGFLSLSPLGCLPAFRAMKLEMTKEEGCFEEASALGLAHNNALSSVLTSLEHLLKGLKYTNSNFYNWLSDRIQNPSKFGFKEGINACCGTGPFGGIYS</sequence>
<evidence type="ECO:0000313" key="5">
    <source>
        <dbReference type="Proteomes" id="UP001417504"/>
    </source>
</evidence>
<evidence type="ECO:0008006" key="6">
    <source>
        <dbReference type="Google" id="ProtNLM"/>
    </source>
</evidence>
<dbReference type="PANTHER" id="PTHR45966">
    <property type="entry name" value="GDSL-LIKE LIPASE/ACYLHYDROLASE"/>
    <property type="match status" value="1"/>
</dbReference>
<organism evidence="4 5">
    <name type="scientific">Stephania japonica</name>
    <dbReference type="NCBI Taxonomy" id="461633"/>
    <lineage>
        <taxon>Eukaryota</taxon>
        <taxon>Viridiplantae</taxon>
        <taxon>Streptophyta</taxon>
        <taxon>Embryophyta</taxon>
        <taxon>Tracheophyta</taxon>
        <taxon>Spermatophyta</taxon>
        <taxon>Magnoliopsida</taxon>
        <taxon>Ranunculales</taxon>
        <taxon>Menispermaceae</taxon>
        <taxon>Menispermoideae</taxon>
        <taxon>Cissampelideae</taxon>
        <taxon>Stephania</taxon>
    </lineage>
</organism>
<evidence type="ECO:0000256" key="3">
    <source>
        <dbReference type="SAM" id="Phobius"/>
    </source>
</evidence>
<dbReference type="AlphaFoldDB" id="A0AAP0JCM5"/>
<dbReference type="InterPro" id="IPR001087">
    <property type="entry name" value="GDSL"/>
</dbReference>
<dbReference type="Gene3D" id="3.40.50.1110">
    <property type="entry name" value="SGNH hydrolase"/>
    <property type="match status" value="1"/>
</dbReference>
<reference evidence="4 5" key="1">
    <citation type="submission" date="2024-01" db="EMBL/GenBank/DDBJ databases">
        <title>Genome assemblies of Stephania.</title>
        <authorList>
            <person name="Yang L."/>
        </authorList>
    </citation>
    <scope>NUCLEOTIDE SEQUENCE [LARGE SCALE GENOMIC DNA]</scope>
    <source>
        <strain evidence="4">QJT</strain>
        <tissue evidence="4">Leaf</tissue>
    </source>
</reference>
<dbReference type="CDD" id="cd01837">
    <property type="entry name" value="SGNH_plant_lipase_like"/>
    <property type="match status" value="1"/>
</dbReference>
<dbReference type="InterPro" id="IPR036514">
    <property type="entry name" value="SGNH_hydro_sf"/>
</dbReference>
<dbReference type="PANTHER" id="PTHR45966:SF13">
    <property type="entry name" value="GDSL ESTERASE_LIPASE"/>
    <property type="match status" value="1"/>
</dbReference>
<name>A0AAP0JCM5_9MAGN</name>
<evidence type="ECO:0000313" key="4">
    <source>
        <dbReference type="EMBL" id="KAK9131509.1"/>
    </source>
</evidence>
<dbReference type="InterPro" id="IPR035669">
    <property type="entry name" value="SGNH_plant_lipase-like"/>
</dbReference>
<evidence type="ECO:0000256" key="2">
    <source>
        <dbReference type="ARBA" id="ARBA00022729"/>
    </source>
</evidence>
<keyword evidence="3" id="KW-0812">Transmembrane</keyword>
<dbReference type="Pfam" id="PF00657">
    <property type="entry name" value="Lipase_GDSL"/>
    <property type="match status" value="1"/>
</dbReference>